<organism evidence="4 5">
    <name type="scientific">Vibrio cortegadensis</name>
    <dbReference type="NCBI Taxonomy" id="1328770"/>
    <lineage>
        <taxon>Bacteria</taxon>
        <taxon>Pseudomonadati</taxon>
        <taxon>Pseudomonadota</taxon>
        <taxon>Gammaproteobacteria</taxon>
        <taxon>Vibrionales</taxon>
        <taxon>Vibrionaceae</taxon>
        <taxon>Vibrio</taxon>
    </lineage>
</organism>
<reference evidence="4 5" key="1">
    <citation type="submission" date="2024-06" db="EMBL/GenBank/DDBJ databases">
        <authorList>
            <person name="Steensen K."/>
            <person name="Seneca J."/>
            <person name="Bartlau N."/>
            <person name="Yu A.X."/>
            <person name="Polz M.F."/>
        </authorList>
    </citation>
    <scope>NUCLEOTIDE SEQUENCE [LARGE SCALE GENOMIC DNA]</scope>
    <source>
        <strain evidence="4 5">FF146</strain>
    </source>
</reference>
<dbReference type="GO" id="GO:0052621">
    <property type="term" value="F:diguanylate cyclase activity"/>
    <property type="evidence" value="ECO:0007669"/>
    <property type="project" value="UniProtKB-EC"/>
</dbReference>
<dbReference type="Proteomes" id="UP001569153">
    <property type="component" value="Unassembled WGS sequence"/>
</dbReference>
<dbReference type="PANTHER" id="PTHR45138">
    <property type="entry name" value="REGULATORY COMPONENTS OF SENSORY TRANSDUCTION SYSTEM"/>
    <property type="match status" value="1"/>
</dbReference>
<dbReference type="InterPro" id="IPR000160">
    <property type="entry name" value="GGDEF_dom"/>
</dbReference>
<dbReference type="SUPFAM" id="SSF55073">
    <property type="entry name" value="Nucleotide cyclase"/>
    <property type="match status" value="1"/>
</dbReference>
<keyword evidence="4" id="KW-0548">Nucleotidyltransferase</keyword>
<name>A0ABV4M4A8_9VIBR</name>
<feature type="domain" description="GGDEF" evidence="3">
    <location>
        <begin position="197"/>
        <end position="327"/>
    </location>
</feature>
<evidence type="ECO:0000256" key="1">
    <source>
        <dbReference type="ARBA" id="ARBA00012528"/>
    </source>
</evidence>
<dbReference type="EC" id="2.7.7.65" evidence="1"/>
<dbReference type="CDD" id="cd01949">
    <property type="entry name" value="GGDEF"/>
    <property type="match status" value="1"/>
</dbReference>
<dbReference type="InterPro" id="IPR043128">
    <property type="entry name" value="Rev_trsase/Diguanyl_cyclase"/>
</dbReference>
<dbReference type="InterPro" id="IPR029787">
    <property type="entry name" value="Nucleotide_cyclase"/>
</dbReference>
<proteinExistence type="predicted"/>
<accession>A0ABV4M4A8</accession>
<dbReference type="InterPro" id="IPR029016">
    <property type="entry name" value="GAF-like_dom_sf"/>
</dbReference>
<dbReference type="NCBIfam" id="TIGR00254">
    <property type="entry name" value="GGDEF"/>
    <property type="match status" value="1"/>
</dbReference>
<sequence>MSHRDTCLSNSDQKIIDLQKWQHTVDLMSELFGATCGTIVQLRENEFNVVVASHNEENFLKTDVTWSWEMKSFCRTIMETKQNLYVNNAKQDDYWKDAPPVTHGPVESYCGLPIYWPNGELFGTICVIDTKPTSYPTKLLNLLEQFSNLIMSDLKVYCHYQELQDLALTDELTGLNNRRGLHLLGEQRVKDAKRARQTIGVIYLDIDKLKQVNDQHGHCVGDECIQTVAKVLSENCRESDIVVRMGGDEFVIMSLFNDEDGFNHDEQLEALCQRLIKNYHVQIEAQPQFGMTSLSYGQKTFNHNRELTIEEMIEQTDHLMYQNKNKK</sequence>
<evidence type="ECO:0000259" key="3">
    <source>
        <dbReference type="PROSITE" id="PS50887"/>
    </source>
</evidence>
<keyword evidence="4" id="KW-0808">Transferase</keyword>
<dbReference type="Gene3D" id="3.30.70.270">
    <property type="match status" value="1"/>
</dbReference>
<dbReference type="Gene3D" id="3.30.450.40">
    <property type="match status" value="1"/>
</dbReference>
<dbReference type="Pfam" id="PF00990">
    <property type="entry name" value="GGDEF"/>
    <property type="match status" value="1"/>
</dbReference>
<dbReference type="InterPro" id="IPR050469">
    <property type="entry name" value="Diguanylate_Cyclase"/>
</dbReference>
<protein>
    <recommendedName>
        <fullName evidence="1">diguanylate cyclase</fullName>
        <ecNumber evidence="1">2.7.7.65</ecNumber>
    </recommendedName>
</protein>
<evidence type="ECO:0000313" key="5">
    <source>
        <dbReference type="Proteomes" id="UP001569153"/>
    </source>
</evidence>
<dbReference type="InterPro" id="IPR003018">
    <property type="entry name" value="GAF"/>
</dbReference>
<dbReference type="PANTHER" id="PTHR45138:SF9">
    <property type="entry name" value="DIGUANYLATE CYCLASE DGCM-RELATED"/>
    <property type="match status" value="1"/>
</dbReference>
<keyword evidence="5" id="KW-1185">Reference proteome</keyword>
<dbReference type="SUPFAM" id="SSF55781">
    <property type="entry name" value="GAF domain-like"/>
    <property type="match status" value="1"/>
</dbReference>
<dbReference type="EMBL" id="JBGOOT010000003">
    <property type="protein sequence ID" value="MEZ8194357.1"/>
    <property type="molecule type" value="Genomic_DNA"/>
</dbReference>
<evidence type="ECO:0000313" key="4">
    <source>
        <dbReference type="EMBL" id="MEZ8194357.1"/>
    </source>
</evidence>
<dbReference type="SMART" id="SM00065">
    <property type="entry name" value="GAF"/>
    <property type="match status" value="1"/>
</dbReference>
<comment type="caution">
    <text evidence="4">The sequence shown here is derived from an EMBL/GenBank/DDBJ whole genome shotgun (WGS) entry which is preliminary data.</text>
</comment>
<evidence type="ECO:0000256" key="2">
    <source>
        <dbReference type="ARBA" id="ARBA00034247"/>
    </source>
</evidence>
<dbReference type="Pfam" id="PF13185">
    <property type="entry name" value="GAF_2"/>
    <property type="match status" value="1"/>
</dbReference>
<dbReference type="PROSITE" id="PS50887">
    <property type="entry name" value="GGDEF"/>
    <property type="match status" value="1"/>
</dbReference>
<dbReference type="SMART" id="SM00267">
    <property type="entry name" value="GGDEF"/>
    <property type="match status" value="1"/>
</dbReference>
<dbReference type="RefSeq" id="WP_113799786.1">
    <property type="nucleotide sequence ID" value="NZ_JBGOOT010000003.1"/>
</dbReference>
<comment type="catalytic activity">
    <reaction evidence="2">
        <text>2 GTP = 3',3'-c-di-GMP + 2 diphosphate</text>
        <dbReference type="Rhea" id="RHEA:24898"/>
        <dbReference type="ChEBI" id="CHEBI:33019"/>
        <dbReference type="ChEBI" id="CHEBI:37565"/>
        <dbReference type="ChEBI" id="CHEBI:58805"/>
        <dbReference type="EC" id="2.7.7.65"/>
    </reaction>
</comment>
<gene>
    <name evidence="4" type="ORF">ACED38_05565</name>
</gene>